<comment type="caution">
    <text evidence="1">The sequence shown here is derived from an EMBL/GenBank/DDBJ whole genome shotgun (WGS) entry which is preliminary data.</text>
</comment>
<proteinExistence type="predicted"/>
<gene>
    <name evidence="1" type="ORF">S03H2_29076</name>
</gene>
<dbReference type="AlphaFoldDB" id="X1GSG7"/>
<dbReference type="EMBL" id="BARU01017538">
    <property type="protein sequence ID" value="GAH60856.1"/>
    <property type="molecule type" value="Genomic_DNA"/>
</dbReference>
<accession>X1GSG7</accession>
<evidence type="ECO:0000313" key="1">
    <source>
        <dbReference type="EMBL" id="GAH60856.1"/>
    </source>
</evidence>
<protein>
    <submittedName>
        <fullName evidence="1">Uncharacterized protein</fullName>
    </submittedName>
</protein>
<name>X1GSG7_9ZZZZ</name>
<sequence length="49" mass="5766">MKTMIKKNDYKKIEEIVDLFGVTMKKGFMSSLILLVLEKESCHGYKIKR</sequence>
<reference evidence="1" key="1">
    <citation type="journal article" date="2014" name="Front. Microbiol.">
        <title>High frequency of phylogenetically diverse reductive dehalogenase-homologous genes in deep subseafloor sedimentary metagenomes.</title>
        <authorList>
            <person name="Kawai M."/>
            <person name="Futagami T."/>
            <person name="Toyoda A."/>
            <person name="Takaki Y."/>
            <person name="Nishi S."/>
            <person name="Hori S."/>
            <person name="Arai W."/>
            <person name="Tsubouchi T."/>
            <person name="Morono Y."/>
            <person name="Uchiyama I."/>
            <person name="Ito T."/>
            <person name="Fujiyama A."/>
            <person name="Inagaki F."/>
            <person name="Takami H."/>
        </authorList>
    </citation>
    <scope>NUCLEOTIDE SEQUENCE</scope>
    <source>
        <strain evidence="1">Expedition CK06-06</strain>
    </source>
</reference>
<organism evidence="1">
    <name type="scientific">marine sediment metagenome</name>
    <dbReference type="NCBI Taxonomy" id="412755"/>
    <lineage>
        <taxon>unclassified sequences</taxon>
        <taxon>metagenomes</taxon>
        <taxon>ecological metagenomes</taxon>
    </lineage>
</organism>